<evidence type="ECO:0000313" key="3">
    <source>
        <dbReference type="Proteomes" id="UP001319874"/>
    </source>
</evidence>
<reference evidence="2 3" key="1">
    <citation type="journal article" date="2022" name="Front. Microbiol.">
        <title>Identification and characterization of a novel class of self-sufficient cytochrome P450 hydroxylase involved in cyclohexanecarboxylate degradation in Paraburkholderia terrae strain KU-64.</title>
        <authorList>
            <person name="Yamamoto T."/>
            <person name="Hasegawa Y."/>
            <person name="Iwaki H."/>
        </authorList>
    </citation>
    <scope>NUCLEOTIDE SEQUENCE [LARGE SCALE GENOMIC DNA]</scope>
    <source>
        <strain evidence="2 3">KU-64</strain>
    </source>
</reference>
<sequence>MCRLHVPHLKLFRKIIDPWYLQVHRILECLHPFVRQYDKGRPSVVRIGFKRNEALSFQLVDDALYVLAVRSDIAGKPRDRLRPVTGCDGAKNLPAGTRQANLGDQTVSRRQ</sequence>
<dbReference type="EMBL" id="AP024956">
    <property type="protein sequence ID" value="BCZ79484.1"/>
    <property type="molecule type" value="Genomic_DNA"/>
</dbReference>
<name>A0ABN6JH25_9BURK</name>
<evidence type="ECO:0000256" key="1">
    <source>
        <dbReference type="SAM" id="MobiDB-lite"/>
    </source>
</evidence>
<proteinExistence type="predicted"/>
<feature type="compositionally biased region" description="Polar residues" evidence="1">
    <location>
        <begin position="98"/>
        <end position="111"/>
    </location>
</feature>
<evidence type="ECO:0008006" key="4">
    <source>
        <dbReference type="Google" id="ProtNLM"/>
    </source>
</evidence>
<dbReference type="Proteomes" id="UP001319874">
    <property type="component" value="Chromosome 2"/>
</dbReference>
<keyword evidence="3" id="KW-1185">Reference proteome</keyword>
<organism evidence="2 3">
    <name type="scientific">Paraburkholderia terrae</name>
    <dbReference type="NCBI Taxonomy" id="311230"/>
    <lineage>
        <taxon>Bacteria</taxon>
        <taxon>Pseudomonadati</taxon>
        <taxon>Pseudomonadota</taxon>
        <taxon>Betaproteobacteria</taxon>
        <taxon>Burkholderiales</taxon>
        <taxon>Burkholderiaceae</taxon>
        <taxon>Paraburkholderia</taxon>
    </lineage>
</organism>
<protein>
    <recommendedName>
        <fullName evidence="4">Transposase</fullName>
    </recommendedName>
</protein>
<accession>A0ABN6JH25</accession>
<feature type="region of interest" description="Disordered" evidence="1">
    <location>
        <begin position="84"/>
        <end position="111"/>
    </location>
</feature>
<evidence type="ECO:0000313" key="2">
    <source>
        <dbReference type="EMBL" id="BCZ79484.1"/>
    </source>
</evidence>
<gene>
    <name evidence="2" type="ORF">PTKU64_31590</name>
</gene>